<evidence type="ECO:0000259" key="11">
    <source>
        <dbReference type="PROSITE" id="PS50109"/>
    </source>
</evidence>
<dbReference type="Gene3D" id="1.10.287.130">
    <property type="match status" value="1"/>
</dbReference>
<dbReference type="EC" id="2.7.13.3" evidence="3"/>
<evidence type="ECO:0000256" key="5">
    <source>
        <dbReference type="ARBA" id="ARBA00022679"/>
    </source>
</evidence>
<dbReference type="PANTHER" id="PTHR45453:SF1">
    <property type="entry name" value="PHOSPHATE REGULON SENSOR PROTEIN PHOR"/>
    <property type="match status" value="1"/>
</dbReference>
<keyword evidence="10" id="KW-0812">Transmembrane</keyword>
<keyword evidence="10" id="KW-1133">Transmembrane helix</keyword>
<dbReference type="PANTHER" id="PTHR45453">
    <property type="entry name" value="PHOSPHATE REGULON SENSOR PROTEIN PHOR"/>
    <property type="match status" value="1"/>
</dbReference>
<dbReference type="InterPro" id="IPR003594">
    <property type="entry name" value="HATPase_dom"/>
</dbReference>
<dbReference type="InterPro" id="IPR036097">
    <property type="entry name" value="HisK_dim/P_sf"/>
</dbReference>
<keyword evidence="6" id="KW-0547">Nucleotide-binding</keyword>
<keyword evidence="4" id="KW-0597">Phosphoprotein</keyword>
<evidence type="ECO:0000256" key="6">
    <source>
        <dbReference type="ARBA" id="ARBA00022741"/>
    </source>
</evidence>
<organism evidence="12 13">
    <name type="scientific">Gordoniibacillus kamchatkensis</name>
    <dbReference type="NCBI Taxonomy" id="1590651"/>
    <lineage>
        <taxon>Bacteria</taxon>
        <taxon>Bacillati</taxon>
        <taxon>Bacillota</taxon>
        <taxon>Bacilli</taxon>
        <taxon>Bacillales</taxon>
        <taxon>Paenibacillaceae</taxon>
        <taxon>Gordoniibacillus</taxon>
    </lineage>
</organism>
<dbReference type="PRINTS" id="PR00344">
    <property type="entry name" value="BCTRLSENSOR"/>
</dbReference>
<feature type="domain" description="Histidine kinase" evidence="11">
    <location>
        <begin position="248"/>
        <end position="465"/>
    </location>
</feature>
<dbReference type="InterPro" id="IPR005467">
    <property type="entry name" value="His_kinase_dom"/>
</dbReference>
<proteinExistence type="predicted"/>
<evidence type="ECO:0000256" key="1">
    <source>
        <dbReference type="ARBA" id="ARBA00000085"/>
    </source>
</evidence>
<dbReference type="SMART" id="SM00387">
    <property type="entry name" value="HATPase_c"/>
    <property type="match status" value="1"/>
</dbReference>
<dbReference type="InterPro" id="IPR036890">
    <property type="entry name" value="HATPase_C_sf"/>
</dbReference>
<evidence type="ECO:0000256" key="10">
    <source>
        <dbReference type="SAM" id="Phobius"/>
    </source>
</evidence>
<keyword evidence="7" id="KW-0418">Kinase</keyword>
<dbReference type="RefSeq" id="WP_041048510.1">
    <property type="nucleotide sequence ID" value="NZ_JXAK01000026.1"/>
</dbReference>
<comment type="catalytic activity">
    <reaction evidence="1">
        <text>ATP + protein L-histidine = ADP + protein N-phospho-L-histidine.</text>
        <dbReference type="EC" id="2.7.13.3"/>
    </reaction>
</comment>
<dbReference type="SUPFAM" id="SSF55874">
    <property type="entry name" value="ATPase domain of HSP90 chaperone/DNA topoisomerase II/histidine kinase"/>
    <property type="match status" value="1"/>
</dbReference>
<keyword evidence="10" id="KW-0472">Membrane</keyword>
<dbReference type="InterPro" id="IPR004358">
    <property type="entry name" value="Sig_transdc_His_kin-like_C"/>
</dbReference>
<dbReference type="PROSITE" id="PS51257">
    <property type="entry name" value="PROKAR_LIPOPROTEIN"/>
    <property type="match status" value="1"/>
</dbReference>
<dbReference type="SUPFAM" id="SSF47384">
    <property type="entry name" value="Homodimeric domain of signal transducing histidine kinase"/>
    <property type="match status" value="1"/>
</dbReference>
<evidence type="ECO:0000313" key="12">
    <source>
        <dbReference type="EMBL" id="KIL40147.1"/>
    </source>
</evidence>
<evidence type="ECO:0000256" key="7">
    <source>
        <dbReference type="ARBA" id="ARBA00022777"/>
    </source>
</evidence>
<keyword evidence="8" id="KW-0067">ATP-binding</keyword>
<dbReference type="Proteomes" id="UP000031967">
    <property type="component" value="Unassembled WGS sequence"/>
</dbReference>
<dbReference type="InterPro" id="IPR003661">
    <property type="entry name" value="HisK_dim/P_dom"/>
</dbReference>
<evidence type="ECO:0000256" key="4">
    <source>
        <dbReference type="ARBA" id="ARBA00022553"/>
    </source>
</evidence>
<sequence length="468" mass="51831">MFAKTRIRLTLLNAAVFFVILACIGFVVYIELRHQLYDKVDASIMARVGDFQTPESKKGLIWYEQKTLPPLPAGDDMSKKKVQFQVREIDPRIFMVFWDEQGTPWPSTPIDAANKQLLSGFSEYRSEKSPATVKIGGHAYRIYSVAVDQPLNLQIVSNTNNVFMGSINSKAGAVQMLLDNGTPIRVRAVQGVANVDSEQNMLNTLLQLILFGIVAGGAVTVLAGLYLANQALLPIRRSWEKQRQFAADASHELRMPLSIIQANAELMLRHPERSALELSEPISMVLAESKRMAKLTDQLLTLARSDSDQEELLLQPIVLDQLLEEVVRKFAPLAELKSIQLCTGLLPAVEIMGDREKLQQLFVILLDNSMKYTPEKGTIRVMSRKNGHYAAIVVEDTGSGIAANDLPHIFDRFYRGDKARGRSEGGTGLGLAIAKWIAEKHGGSIAAASKLGEGTSITVQLPIIRRRQ</sequence>
<evidence type="ECO:0000313" key="13">
    <source>
        <dbReference type="Proteomes" id="UP000031967"/>
    </source>
</evidence>
<evidence type="ECO:0000256" key="9">
    <source>
        <dbReference type="ARBA" id="ARBA00023012"/>
    </source>
</evidence>
<evidence type="ECO:0000256" key="8">
    <source>
        <dbReference type="ARBA" id="ARBA00022840"/>
    </source>
</evidence>
<feature type="transmembrane region" description="Helical" evidence="10">
    <location>
        <begin position="205"/>
        <end position="228"/>
    </location>
</feature>
<feature type="transmembrane region" description="Helical" evidence="10">
    <location>
        <begin position="12"/>
        <end position="30"/>
    </location>
</feature>
<dbReference type="PROSITE" id="PS50109">
    <property type="entry name" value="HIS_KIN"/>
    <property type="match status" value="1"/>
</dbReference>
<dbReference type="Pfam" id="PF00512">
    <property type="entry name" value="HisKA"/>
    <property type="match status" value="1"/>
</dbReference>
<dbReference type="Pfam" id="PF02518">
    <property type="entry name" value="HATPase_c"/>
    <property type="match status" value="1"/>
</dbReference>
<keyword evidence="9" id="KW-0902">Two-component regulatory system</keyword>
<dbReference type="CDD" id="cd00075">
    <property type="entry name" value="HATPase"/>
    <property type="match status" value="1"/>
</dbReference>
<reference evidence="12 13" key="1">
    <citation type="submission" date="2014-12" db="EMBL/GenBank/DDBJ databases">
        <title>Draft genome sequence of Paenibacillus kamchatkensis strain B-2647.</title>
        <authorList>
            <person name="Karlyshev A.V."/>
            <person name="Kudryashova E.B."/>
        </authorList>
    </citation>
    <scope>NUCLEOTIDE SEQUENCE [LARGE SCALE GENOMIC DNA]</scope>
    <source>
        <strain evidence="12 13">VKM B-2647</strain>
    </source>
</reference>
<dbReference type="CDD" id="cd00082">
    <property type="entry name" value="HisKA"/>
    <property type="match status" value="1"/>
</dbReference>
<dbReference type="SMART" id="SM00388">
    <property type="entry name" value="HisKA"/>
    <property type="match status" value="1"/>
</dbReference>
<accession>A0ABR5AGX1</accession>
<evidence type="ECO:0000256" key="2">
    <source>
        <dbReference type="ARBA" id="ARBA00004370"/>
    </source>
</evidence>
<dbReference type="Gene3D" id="3.30.565.10">
    <property type="entry name" value="Histidine kinase-like ATPase, C-terminal domain"/>
    <property type="match status" value="1"/>
</dbReference>
<comment type="caution">
    <text evidence="12">The sequence shown here is derived from an EMBL/GenBank/DDBJ whole genome shotgun (WGS) entry which is preliminary data.</text>
</comment>
<evidence type="ECO:0000256" key="3">
    <source>
        <dbReference type="ARBA" id="ARBA00012438"/>
    </source>
</evidence>
<dbReference type="EMBL" id="JXAK01000026">
    <property type="protein sequence ID" value="KIL40147.1"/>
    <property type="molecule type" value="Genomic_DNA"/>
</dbReference>
<keyword evidence="5" id="KW-0808">Transferase</keyword>
<keyword evidence="13" id="KW-1185">Reference proteome</keyword>
<gene>
    <name evidence="12" type="ORF">SD70_15885</name>
</gene>
<comment type="subcellular location">
    <subcellularLocation>
        <location evidence="2">Membrane</location>
    </subcellularLocation>
</comment>
<dbReference type="InterPro" id="IPR050351">
    <property type="entry name" value="BphY/WalK/GraS-like"/>
</dbReference>
<protein>
    <recommendedName>
        <fullName evidence="3">histidine kinase</fullName>
        <ecNumber evidence="3">2.7.13.3</ecNumber>
    </recommendedName>
</protein>
<name>A0ABR5AGX1_9BACL</name>